<organism evidence="1 2">
    <name type="scientific">Jeongeupia chitinilytica</name>
    <dbReference type="NCBI Taxonomy" id="1041641"/>
    <lineage>
        <taxon>Bacteria</taxon>
        <taxon>Pseudomonadati</taxon>
        <taxon>Pseudomonadota</taxon>
        <taxon>Betaproteobacteria</taxon>
        <taxon>Neisseriales</taxon>
        <taxon>Chitinibacteraceae</taxon>
        <taxon>Jeongeupia</taxon>
    </lineage>
</organism>
<evidence type="ECO:0008006" key="3">
    <source>
        <dbReference type="Google" id="ProtNLM"/>
    </source>
</evidence>
<dbReference type="SUPFAM" id="SSF141694">
    <property type="entry name" value="AF2212/PG0164-like"/>
    <property type="match status" value="1"/>
</dbReference>
<gene>
    <name evidence="1" type="ORF">GCM10007350_36940</name>
</gene>
<dbReference type="Pfam" id="PF13376">
    <property type="entry name" value="OmdA"/>
    <property type="match status" value="1"/>
</dbReference>
<evidence type="ECO:0000313" key="2">
    <source>
        <dbReference type="Proteomes" id="UP000604737"/>
    </source>
</evidence>
<protein>
    <recommendedName>
        <fullName evidence="3">DUF1905 domain-containing protein</fullName>
    </recommendedName>
</protein>
<keyword evidence="2" id="KW-1185">Reference proteome</keyword>
<dbReference type="Pfam" id="PF08922">
    <property type="entry name" value="DUF1905"/>
    <property type="match status" value="1"/>
</dbReference>
<dbReference type="Gene3D" id="2.40.30.100">
    <property type="entry name" value="AF2212/PG0164-like"/>
    <property type="match status" value="1"/>
</dbReference>
<name>A0ABQ3H752_9NEIS</name>
<evidence type="ECO:0000313" key="1">
    <source>
        <dbReference type="EMBL" id="GHD69779.1"/>
    </source>
</evidence>
<dbReference type="InterPro" id="IPR037079">
    <property type="entry name" value="AF2212/PG0164-like_sf"/>
</dbReference>
<reference evidence="2" key="1">
    <citation type="journal article" date="2019" name="Int. J. Syst. Evol. Microbiol.">
        <title>The Global Catalogue of Microorganisms (GCM) 10K type strain sequencing project: providing services to taxonomists for standard genome sequencing and annotation.</title>
        <authorList>
            <consortium name="The Broad Institute Genomics Platform"/>
            <consortium name="The Broad Institute Genome Sequencing Center for Infectious Disease"/>
            <person name="Wu L."/>
            <person name="Ma J."/>
        </authorList>
    </citation>
    <scope>NUCLEOTIDE SEQUENCE [LARGE SCALE GENOMIC DNA]</scope>
    <source>
        <strain evidence="2">KCTC 23701</strain>
    </source>
</reference>
<dbReference type="Proteomes" id="UP000604737">
    <property type="component" value="Unassembled WGS sequence"/>
</dbReference>
<proteinExistence type="predicted"/>
<sequence length="147" mass="15766">MKFEARVIPSGNATAIALPEDAVTALGGGARPAVAVTINGHTWRTRVARMRGLCMIGISAGNRAAARIAEGENVEVAIELDDLPREVPEPPDLKSALDADSSIRRAFEKLPFGLRQKHVRHLEEAGSAETRDRRLARLVSALHADSA</sequence>
<comment type="caution">
    <text evidence="1">The sequence shown here is derived from an EMBL/GenBank/DDBJ whole genome shotgun (WGS) entry which is preliminary data.</text>
</comment>
<dbReference type="RefSeq" id="WP_189462433.1">
    <property type="nucleotide sequence ID" value="NZ_BMYO01000013.1"/>
</dbReference>
<accession>A0ABQ3H752</accession>
<dbReference type="InterPro" id="IPR015018">
    <property type="entry name" value="DUF1905"/>
</dbReference>
<dbReference type="EMBL" id="BMYO01000013">
    <property type="protein sequence ID" value="GHD69779.1"/>
    <property type="molecule type" value="Genomic_DNA"/>
</dbReference>